<protein>
    <recommendedName>
        <fullName evidence="3">Phosphoribosyltransferase domain-containing protein</fullName>
    </recommendedName>
</protein>
<evidence type="ECO:0008006" key="3">
    <source>
        <dbReference type="Google" id="ProtNLM"/>
    </source>
</evidence>
<gene>
    <name evidence="1" type="ORF">A3I92_00835</name>
</gene>
<dbReference type="AlphaFoldDB" id="A0A1F8H5K5"/>
<evidence type="ECO:0000313" key="2">
    <source>
        <dbReference type="Proteomes" id="UP000177676"/>
    </source>
</evidence>
<dbReference type="Proteomes" id="UP000177676">
    <property type="component" value="Unassembled WGS sequence"/>
</dbReference>
<reference evidence="1 2" key="1">
    <citation type="journal article" date="2016" name="Nat. Commun.">
        <title>Thousands of microbial genomes shed light on interconnected biogeochemical processes in an aquifer system.</title>
        <authorList>
            <person name="Anantharaman K."/>
            <person name="Brown C.T."/>
            <person name="Hug L.A."/>
            <person name="Sharon I."/>
            <person name="Castelle C.J."/>
            <person name="Probst A.J."/>
            <person name="Thomas B.C."/>
            <person name="Singh A."/>
            <person name="Wilkins M.J."/>
            <person name="Karaoz U."/>
            <person name="Brodie E.L."/>
            <person name="Williams K.H."/>
            <person name="Hubbard S.S."/>
            <person name="Banfield J.F."/>
        </authorList>
    </citation>
    <scope>NUCLEOTIDE SEQUENCE [LARGE SCALE GENOMIC DNA]</scope>
</reference>
<comment type="caution">
    <text evidence="1">The sequence shown here is derived from an EMBL/GenBank/DDBJ whole genome shotgun (WGS) entry which is preliminary data.</text>
</comment>
<organism evidence="1 2">
    <name type="scientific">Candidatus Yanofskybacteria bacterium RIFCSPLOWO2_02_FULL_43_10b</name>
    <dbReference type="NCBI Taxonomy" id="1802704"/>
    <lineage>
        <taxon>Bacteria</taxon>
        <taxon>Candidatus Yanofskyibacteriota</taxon>
    </lineage>
</organism>
<sequence>MLYERRGDFDGVWGPPRGGLPLAVALSHGLGLPFLPEPKSIKTLIVDDIADTGKTLEKFSLTHFTVTLFYHWQSVTIPNIYLREKNEGWIIFPWEKGKE</sequence>
<name>A0A1F8H5K5_9BACT</name>
<accession>A0A1F8H5K5</accession>
<dbReference type="InterPro" id="IPR000836">
    <property type="entry name" value="PRTase_dom"/>
</dbReference>
<dbReference type="CDD" id="cd06223">
    <property type="entry name" value="PRTases_typeI"/>
    <property type="match status" value="1"/>
</dbReference>
<dbReference type="InterPro" id="IPR029057">
    <property type="entry name" value="PRTase-like"/>
</dbReference>
<dbReference type="SUPFAM" id="SSF53271">
    <property type="entry name" value="PRTase-like"/>
    <property type="match status" value="1"/>
</dbReference>
<dbReference type="EMBL" id="MGKS01000002">
    <property type="protein sequence ID" value="OGN32855.1"/>
    <property type="molecule type" value="Genomic_DNA"/>
</dbReference>
<dbReference type="Gene3D" id="3.40.50.2020">
    <property type="match status" value="2"/>
</dbReference>
<proteinExistence type="predicted"/>
<evidence type="ECO:0000313" key="1">
    <source>
        <dbReference type="EMBL" id="OGN32855.1"/>
    </source>
</evidence>